<evidence type="ECO:0000256" key="1">
    <source>
        <dbReference type="ARBA" id="ARBA00004141"/>
    </source>
</evidence>
<comment type="subcellular location">
    <subcellularLocation>
        <location evidence="1">Membrane</location>
        <topology evidence="1">Multi-pass membrane protein</topology>
    </subcellularLocation>
</comment>
<feature type="region of interest" description="Disordered" evidence="5">
    <location>
        <begin position="603"/>
        <end position="623"/>
    </location>
</feature>
<dbReference type="AlphaFoldDB" id="A0AAJ4XNN9"/>
<dbReference type="Proteomes" id="UP001294444">
    <property type="component" value="Unassembled WGS sequence"/>
</dbReference>
<accession>A0AAJ4XNN9</accession>
<dbReference type="GO" id="GO:0016020">
    <property type="term" value="C:membrane"/>
    <property type="evidence" value="ECO:0007669"/>
    <property type="project" value="UniProtKB-SubCell"/>
</dbReference>
<evidence type="ECO:0000256" key="2">
    <source>
        <dbReference type="ARBA" id="ARBA00022692"/>
    </source>
</evidence>
<feature type="transmembrane region" description="Helical" evidence="6">
    <location>
        <begin position="101"/>
        <end position="119"/>
    </location>
</feature>
<comment type="caution">
    <text evidence="7">The sequence shown here is derived from an EMBL/GenBank/DDBJ whole genome shotgun (WGS) entry which is preliminary data.</text>
</comment>
<gene>
    <name evidence="7" type="ORF">MEPE_04393</name>
</gene>
<feature type="transmembrane region" description="Helical" evidence="6">
    <location>
        <begin position="164"/>
        <end position="187"/>
    </location>
</feature>
<evidence type="ECO:0008006" key="9">
    <source>
        <dbReference type="Google" id="ProtNLM"/>
    </source>
</evidence>
<dbReference type="InterPro" id="IPR005178">
    <property type="entry name" value="Ostalpha/TMEM184C"/>
</dbReference>
<proteinExistence type="predicted"/>
<feature type="compositionally biased region" description="Basic and acidic residues" evidence="5">
    <location>
        <begin position="435"/>
        <end position="452"/>
    </location>
</feature>
<evidence type="ECO:0000313" key="7">
    <source>
        <dbReference type="EMBL" id="SNX85684.1"/>
    </source>
</evidence>
<keyword evidence="4 6" id="KW-0472">Membrane</keyword>
<sequence>MVNFTCPTIPDKPSDPKPFFQNGSIDLKAHDVGWLVCGIMALIATVSSIWLIVKHLTYYTCPQQQRHIVRLLVMVPVYAIVSFMSYLFYQEALYYQTIRDCYEAVLVTSFFYLILAYTGDTRAEQHAVFRSLDTTLKGFWVWPLGRCKYSPSGLHFLWVIKISVLQYAIVRPLCTLIAVGTEYFGYYCLHSWMPWFTHVWCALFISISVTLAMYCLIQLYFPVRTLVDPYKPIWKFLSIKTIVFLTFWQDTFLSFLVSFNVIKETEYFTAEQIQAGINALLQCFWMLLFGFIHIKAFSYLPYRPEDRKRTTSKARAMLDALDFRDWFWEMKESTRYIAAKSKRRNYTLAEDLRANRHEHLLKALGKERKTNLEAEMDLEKAAMPTFWKNPQVAQFWTPSADGSGSEMSKHISSSSFKQASGDAYSSRPSPASRNLRQDSRLTHTRSTEKATDDTTAWRSSRDSRAAELQRLVAELDLQDVDTSMIHSEDHEYAYPDSKYELSALVPIKSASKQFTSPVKDFDLHPELTQYHTSTVALANVPSLTYNHTSSSSNFRRAQDLSAVAEEDQAPLHAHSGIKVAPGIGAFGIASWLGWSGNAAQSYTHTRTASEQPHRNDYVRPGDGYAGQQYGADVGGGGGWWKDLWNGSLSNANSREPSMAEIEDDKAPLNTAATNEKLVVMRQVIAGSWGGSNTPQHRQRSLPQPPSLQIQIDTEHNRGGEANVDSAKSPSSRISPHADSPLSRLIQTSRDSFSSLSRDEVHKALLTSLTSPSKTVIMSTSSGSLAHIQAVPAVRPSLALRHPSFAPSSQHPSVSRVTSTSTRSAPKTTVCYTIATTHSAYESTVHEMMSNTDSKHQIKFFDALLPPIPANVEDEATSRTTGEKKALPPAVGPKGKLFNLVLPGPLSPARYPYGKEGEAPASTVEQGNVVSPVSRREPSVIAGVDEGEGGTLKWVSHDRPVKQKWVENAAMGSVAKLPEGKGVIVVGGMSLSQAKAAAAVAGEDTRLTKQQQQQQQQVSQSQAHKKVTSAPFPSASILSSTPTSDKKGEGKLILPAPSKLASGDAEDPYGAGPSANTPPRSKITDKKRRKSSGIGTSVATSATKISVAGTAFEVGSIVPREAVVRASMPIGYAGSALSKNYYDSMRQGGGPQAYSPGRGMSEFSQGGFGMFAGGQQHRHSYTPPMMSGAQPAMLPPHPGQPPQQQYPQQQRFLQQSNYQPQHQHPHPQQHHHQYPHQRQQTHQHQHQQQQQHNLLNLNGNL</sequence>
<feature type="region of interest" description="Disordered" evidence="5">
    <location>
        <begin position="1006"/>
        <end position="1096"/>
    </location>
</feature>
<reference evidence="7" key="1">
    <citation type="submission" date="2023-10" db="EMBL/GenBank/DDBJ databases">
        <authorList>
            <person name="Guldener U."/>
        </authorList>
    </citation>
    <scope>NUCLEOTIDE SEQUENCE</scope>
    <source>
        <strain evidence="7">Mp4</strain>
    </source>
</reference>
<dbReference type="SMART" id="SM01417">
    <property type="entry name" value="Solute_trans_a"/>
    <property type="match status" value="1"/>
</dbReference>
<feature type="transmembrane region" description="Helical" evidence="6">
    <location>
        <begin position="283"/>
        <end position="302"/>
    </location>
</feature>
<dbReference type="EMBL" id="OAPG01000011">
    <property type="protein sequence ID" value="SNX85684.1"/>
    <property type="molecule type" value="Genomic_DNA"/>
</dbReference>
<evidence type="ECO:0000256" key="3">
    <source>
        <dbReference type="ARBA" id="ARBA00022989"/>
    </source>
</evidence>
<evidence type="ECO:0000256" key="6">
    <source>
        <dbReference type="SAM" id="Phobius"/>
    </source>
</evidence>
<dbReference type="Pfam" id="PF03619">
    <property type="entry name" value="Solute_trans_a"/>
    <property type="match status" value="1"/>
</dbReference>
<dbReference type="PANTHER" id="PTHR23423">
    <property type="entry name" value="ORGANIC SOLUTE TRANSPORTER-RELATED"/>
    <property type="match status" value="1"/>
</dbReference>
<feature type="transmembrane region" description="Helical" evidence="6">
    <location>
        <begin position="68"/>
        <end position="89"/>
    </location>
</feature>
<feature type="region of interest" description="Disordered" evidence="5">
    <location>
        <begin position="1169"/>
        <end position="1260"/>
    </location>
</feature>
<evidence type="ECO:0000313" key="8">
    <source>
        <dbReference type="Proteomes" id="UP001294444"/>
    </source>
</evidence>
<evidence type="ECO:0000256" key="4">
    <source>
        <dbReference type="ARBA" id="ARBA00023136"/>
    </source>
</evidence>
<name>A0AAJ4XNN9_9BASI</name>
<organism evidence="7 8">
    <name type="scientific">Melanopsichium pennsylvanicum</name>
    <dbReference type="NCBI Taxonomy" id="63383"/>
    <lineage>
        <taxon>Eukaryota</taxon>
        <taxon>Fungi</taxon>
        <taxon>Dikarya</taxon>
        <taxon>Basidiomycota</taxon>
        <taxon>Ustilaginomycotina</taxon>
        <taxon>Ustilaginomycetes</taxon>
        <taxon>Ustilaginales</taxon>
        <taxon>Ustilaginaceae</taxon>
        <taxon>Melanopsichium</taxon>
    </lineage>
</organism>
<keyword evidence="8" id="KW-1185">Reference proteome</keyword>
<keyword evidence="3 6" id="KW-1133">Transmembrane helix</keyword>
<feature type="transmembrane region" description="Helical" evidence="6">
    <location>
        <begin position="32"/>
        <end position="53"/>
    </location>
</feature>
<feature type="compositionally biased region" description="Polar residues" evidence="5">
    <location>
        <begin position="397"/>
        <end position="418"/>
    </location>
</feature>
<protein>
    <recommendedName>
        <fullName evidence="9">DUF300-domain-containing protein</fullName>
    </recommendedName>
</protein>
<feature type="transmembrane region" description="Helical" evidence="6">
    <location>
        <begin position="241"/>
        <end position="262"/>
    </location>
</feature>
<evidence type="ECO:0000256" key="5">
    <source>
        <dbReference type="SAM" id="MobiDB-lite"/>
    </source>
</evidence>
<feature type="compositionally biased region" description="Low complexity" evidence="5">
    <location>
        <begin position="1009"/>
        <end position="1021"/>
    </location>
</feature>
<feature type="region of interest" description="Disordered" evidence="5">
    <location>
        <begin position="397"/>
        <end position="461"/>
    </location>
</feature>
<keyword evidence="2 6" id="KW-0812">Transmembrane</keyword>
<feature type="compositionally biased region" description="Low complexity" evidence="5">
    <location>
        <begin position="1201"/>
        <end position="1221"/>
    </location>
</feature>
<feature type="region of interest" description="Disordered" evidence="5">
    <location>
        <begin position="718"/>
        <end position="745"/>
    </location>
</feature>
<feature type="compositionally biased region" description="Basic residues" evidence="5">
    <location>
        <begin position="1222"/>
        <end position="1244"/>
    </location>
</feature>
<feature type="transmembrane region" description="Helical" evidence="6">
    <location>
        <begin position="199"/>
        <end position="221"/>
    </location>
</feature>